<dbReference type="GO" id="GO:0003676">
    <property type="term" value="F:nucleic acid binding"/>
    <property type="evidence" value="ECO:0007669"/>
    <property type="project" value="InterPro"/>
</dbReference>
<dbReference type="GO" id="GO:0051017">
    <property type="term" value="P:actin filament bundle assembly"/>
    <property type="evidence" value="ECO:0007669"/>
    <property type="project" value="TreeGrafter"/>
</dbReference>
<gene>
    <name evidence="4" type="ORF">AB1Y20_020347</name>
</gene>
<dbReference type="SUPFAM" id="SSF48403">
    <property type="entry name" value="Ankyrin repeat"/>
    <property type="match status" value="2"/>
</dbReference>
<evidence type="ECO:0000313" key="5">
    <source>
        <dbReference type="Proteomes" id="UP001515480"/>
    </source>
</evidence>
<feature type="domain" description="CSD" evidence="3">
    <location>
        <begin position="781"/>
        <end position="848"/>
    </location>
</feature>
<dbReference type="InterPro" id="IPR011333">
    <property type="entry name" value="SKP1/BTB/POZ_sf"/>
</dbReference>
<organism evidence="4 5">
    <name type="scientific">Prymnesium parvum</name>
    <name type="common">Toxic golden alga</name>
    <dbReference type="NCBI Taxonomy" id="97485"/>
    <lineage>
        <taxon>Eukaryota</taxon>
        <taxon>Haptista</taxon>
        <taxon>Haptophyta</taxon>
        <taxon>Prymnesiophyceae</taxon>
        <taxon>Prymnesiales</taxon>
        <taxon>Prymnesiaceae</taxon>
        <taxon>Prymnesium</taxon>
    </lineage>
</organism>
<keyword evidence="1" id="KW-0677">Repeat</keyword>
<dbReference type="GO" id="GO:0051015">
    <property type="term" value="F:actin filament binding"/>
    <property type="evidence" value="ECO:0007669"/>
    <property type="project" value="TreeGrafter"/>
</dbReference>
<dbReference type="Gene3D" id="2.40.50.140">
    <property type="entry name" value="Nucleic acid-binding proteins"/>
    <property type="match status" value="1"/>
</dbReference>
<comment type="caution">
    <text evidence="4">The sequence shown here is derived from an EMBL/GenBank/DDBJ whole genome shotgun (WGS) entry which is preliminary data.</text>
</comment>
<dbReference type="Proteomes" id="UP001515480">
    <property type="component" value="Unassembled WGS sequence"/>
</dbReference>
<keyword evidence="5" id="KW-1185">Reference proteome</keyword>
<name>A0AB34JX27_PRYPA</name>
<sequence length="850" mass="91329">MLSLRLADGRTAEVAAAVACKCVTIRNIVANCSEMAGVGAPCVPLPIDVEEMGTVMRFYEQSEGTSTSIIEGLSDTGLCRVASAANYLEATELLEVATHALAGRIERLATVAKIRARLGIASDMEPAEVARALREPRFTADWTDAAPCCPVVDLLGGMDVFNLCLLQMRPSTLYRLKGVSTTWRSAARRVLCTPEWQARQLSLRDLICGGPALKNALQRRLKTSPEEAARPNRYGQLPLHLAVQSRSAASSVQALITAYPAAVYHYDHRDMLPLELAIESGFAQAVKAIVTAAPAAASELDFQGFLPLHLALQYSAPHAVLKALLEAFPEAAGVRDGDGMLPLHIALAEQLPKRSIKLLVNAHPSSVEQRDDEGSPSLHLAVRCGSSPAVLRTLLLACPVAATVADFDGCTALHFALEAFSSDAVFTLLAYGPAAAAELNNEGCLPLHTALQNLAPTAVIKAIVSAFPSAASRTDGNCATPLHLALRNMASMETVTFLLHQHRESVYTRDITGALPLHVAAGYGAPLAILKALLRQFPEAAETSDDANMLPLHHAVLGITSKECVAILLQAFREGAKSRDNAHRLPFDLALDHAGCDKVLALLIDADMPISQDDGLPVGRHCYSWVRAVADGRCTVAVQLLLSARSDGGFGYGRYARALATTKSKRGRLAIEVAQPGIEAELRRYMGSLDAQGTGKRGSEKIGKQVAGLQTRAFSKMWKVGKQADAGDAMRVAEKDDQGCGHMRASGMPPVAIDESTFPPPPKAESHLPASNESEQEIPGVMEGSIKWYSRRQGFGFIAWPAGNCDLRVRKSDIHMDHAPQRLKKGDSVFFTLLKTYNGRRRAAQVRVRE</sequence>
<dbReference type="CDD" id="cd04458">
    <property type="entry name" value="CSP_CDS"/>
    <property type="match status" value="1"/>
</dbReference>
<dbReference type="SUPFAM" id="SSF81382">
    <property type="entry name" value="Skp1 dimerisation domain-like"/>
    <property type="match status" value="1"/>
</dbReference>
<dbReference type="GO" id="GO:0006511">
    <property type="term" value="P:ubiquitin-dependent protein catabolic process"/>
    <property type="evidence" value="ECO:0007669"/>
    <property type="project" value="InterPro"/>
</dbReference>
<dbReference type="GO" id="GO:0005737">
    <property type="term" value="C:cytoplasm"/>
    <property type="evidence" value="ECO:0007669"/>
    <property type="project" value="TreeGrafter"/>
</dbReference>
<dbReference type="Pfam" id="PF12796">
    <property type="entry name" value="Ank_2"/>
    <property type="match status" value="1"/>
</dbReference>
<evidence type="ECO:0000256" key="2">
    <source>
        <dbReference type="ARBA" id="ARBA00023043"/>
    </source>
</evidence>
<protein>
    <recommendedName>
        <fullName evidence="3">CSD domain-containing protein</fullName>
    </recommendedName>
</protein>
<dbReference type="PROSITE" id="PS51857">
    <property type="entry name" value="CSD_2"/>
    <property type="match status" value="1"/>
</dbReference>
<accession>A0AB34JX27</accession>
<dbReference type="InterPro" id="IPR036296">
    <property type="entry name" value="SKP1-like_dim_sf"/>
</dbReference>
<dbReference type="InterPro" id="IPR002110">
    <property type="entry name" value="Ankyrin_rpt"/>
</dbReference>
<dbReference type="InterPro" id="IPR002059">
    <property type="entry name" value="CSP_DNA-bd"/>
</dbReference>
<proteinExistence type="predicted"/>
<dbReference type="InterPro" id="IPR052420">
    <property type="entry name" value="Espin/Espin-like"/>
</dbReference>
<dbReference type="Gene3D" id="1.25.40.20">
    <property type="entry name" value="Ankyrin repeat-containing domain"/>
    <property type="match status" value="3"/>
</dbReference>
<dbReference type="SUPFAM" id="SSF50249">
    <property type="entry name" value="Nucleic acid-binding proteins"/>
    <property type="match status" value="1"/>
</dbReference>
<keyword evidence="2" id="KW-0040">ANK repeat</keyword>
<dbReference type="EMBL" id="JBGBPQ010000004">
    <property type="protein sequence ID" value="KAL1525491.1"/>
    <property type="molecule type" value="Genomic_DNA"/>
</dbReference>
<dbReference type="Pfam" id="PF00313">
    <property type="entry name" value="CSD"/>
    <property type="match status" value="1"/>
</dbReference>
<dbReference type="SMART" id="SM00248">
    <property type="entry name" value="ANK"/>
    <property type="match status" value="11"/>
</dbReference>
<dbReference type="PANTHER" id="PTHR24153">
    <property type="entry name" value="ESPIN"/>
    <property type="match status" value="1"/>
</dbReference>
<dbReference type="Gene3D" id="3.30.710.10">
    <property type="entry name" value="Potassium Channel Kv1.1, Chain A"/>
    <property type="match status" value="1"/>
</dbReference>
<evidence type="ECO:0000256" key="1">
    <source>
        <dbReference type="ARBA" id="ARBA00022737"/>
    </source>
</evidence>
<evidence type="ECO:0000313" key="4">
    <source>
        <dbReference type="EMBL" id="KAL1525491.1"/>
    </source>
</evidence>
<reference evidence="4 5" key="1">
    <citation type="journal article" date="2024" name="Science">
        <title>Giant polyketide synthase enzymes in the biosynthesis of giant marine polyether toxins.</title>
        <authorList>
            <person name="Fallon T.R."/>
            <person name="Shende V.V."/>
            <person name="Wierzbicki I.H."/>
            <person name="Pendleton A.L."/>
            <person name="Watervoot N.F."/>
            <person name="Auber R.P."/>
            <person name="Gonzalez D.J."/>
            <person name="Wisecaver J.H."/>
            <person name="Moore B.S."/>
        </authorList>
    </citation>
    <scope>NUCLEOTIDE SEQUENCE [LARGE SCALE GENOMIC DNA]</scope>
    <source>
        <strain evidence="4 5">12B1</strain>
    </source>
</reference>
<dbReference type="InterPro" id="IPR036770">
    <property type="entry name" value="Ankyrin_rpt-contain_sf"/>
</dbReference>
<evidence type="ECO:0000259" key="3">
    <source>
        <dbReference type="PROSITE" id="PS51857"/>
    </source>
</evidence>
<dbReference type="InterPro" id="IPR012340">
    <property type="entry name" value="NA-bd_OB-fold"/>
</dbReference>
<dbReference type="AlphaFoldDB" id="A0AB34JX27"/>
<dbReference type="PANTHER" id="PTHR24153:SF8">
    <property type="entry name" value="FORKED, ISOFORM F"/>
    <property type="match status" value="1"/>
</dbReference>